<dbReference type="STRING" id="445710.ATSB10_03230"/>
<dbReference type="PANTHER" id="PTHR30329">
    <property type="entry name" value="STATOR ELEMENT OF FLAGELLAR MOTOR COMPLEX"/>
    <property type="match status" value="1"/>
</dbReference>
<dbReference type="Pfam" id="PF00691">
    <property type="entry name" value="OmpA"/>
    <property type="match status" value="1"/>
</dbReference>
<gene>
    <name evidence="7" type="ORF">ATSB10_03230</name>
</gene>
<dbReference type="PROSITE" id="PS51123">
    <property type="entry name" value="OMPA_2"/>
    <property type="match status" value="1"/>
</dbReference>
<feature type="domain" description="OmpA-like" evidence="6">
    <location>
        <begin position="215"/>
        <end position="330"/>
    </location>
</feature>
<evidence type="ECO:0000259" key="6">
    <source>
        <dbReference type="PROSITE" id="PS51123"/>
    </source>
</evidence>
<evidence type="ECO:0000313" key="8">
    <source>
        <dbReference type="Proteomes" id="UP000077255"/>
    </source>
</evidence>
<dbReference type="InterPro" id="IPR006664">
    <property type="entry name" value="OMP_bac"/>
</dbReference>
<keyword evidence="3" id="KW-0998">Cell outer membrane</keyword>
<evidence type="ECO:0000256" key="4">
    <source>
        <dbReference type="PROSITE-ProRule" id="PRU00473"/>
    </source>
</evidence>
<keyword evidence="2 4" id="KW-0472">Membrane</keyword>
<accession>A0A160MY64</accession>
<dbReference type="Proteomes" id="UP000077255">
    <property type="component" value="Chromosome"/>
</dbReference>
<proteinExistence type="predicted"/>
<dbReference type="Pfam" id="PF16234">
    <property type="entry name" value="DUF4892"/>
    <property type="match status" value="1"/>
</dbReference>
<dbReference type="SUPFAM" id="SSF103088">
    <property type="entry name" value="OmpA-like"/>
    <property type="match status" value="1"/>
</dbReference>
<dbReference type="OrthoDB" id="9792021at2"/>
<dbReference type="EMBL" id="CP014841">
    <property type="protein sequence ID" value="AND67777.1"/>
    <property type="molecule type" value="Genomic_DNA"/>
</dbReference>
<sequence>MKPLRLFLCSAALALAATAAAHAQDLPGHDLAGSHDHPLVSRFAGSVITGYQTVDYDRMLLPLGKTVDDNLVQSESVEGRITRIAYVAPAGKSTLEIFRNFQAALQSAGFATRFKCEGDTSCGDGYYLASALLDPVREGMRTEDASLLAPNLEPSNDDVDVLTAHLSRPQGDIDLVLLVAKADNRLPGIFLEICEHKPMATGEVSVDAKAMDDGLTSTGHVALYGLHFANDSAAIDPSSKATLDEMAKLLAGHPALKVYIVGHTDDTGSAAHNLALSQQRAQSVVKALVNDYHVAAARLTAEGVASWAPVASNASEAGRARNRRVELVAQ</sequence>
<reference evidence="7 8" key="1">
    <citation type="submission" date="2016-02" db="EMBL/GenBank/DDBJ databases">
        <title>Complete genome sequencing and analysis of ATSB10, Dyella thiooxydans isolated from rhizosphere soil of sunflower (Helianthus annuus L.).</title>
        <authorList>
            <person name="Lee Y."/>
            <person name="Hwangbo K."/>
            <person name="Chung H."/>
            <person name="Yoo J."/>
            <person name="Kim K.Y."/>
            <person name="Sa T.M."/>
            <person name="Um Y."/>
            <person name="Madhaiyan M."/>
        </authorList>
    </citation>
    <scope>NUCLEOTIDE SEQUENCE [LARGE SCALE GENOMIC DNA]</scope>
    <source>
        <strain evidence="7 8">ATSB10</strain>
    </source>
</reference>
<dbReference type="PATRIC" id="fig|445710.3.peg.321"/>
<evidence type="ECO:0000313" key="7">
    <source>
        <dbReference type="EMBL" id="AND67777.1"/>
    </source>
</evidence>
<feature type="chain" id="PRO_5007818417" description="OmpA-like domain-containing protein" evidence="5">
    <location>
        <begin position="24"/>
        <end position="330"/>
    </location>
</feature>
<evidence type="ECO:0000256" key="1">
    <source>
        <dbReference type="ARBA" id="ARBA00004442"/>
    </source>
</evidence>
<dbReference type="InterPro" id="IPR050330">
    <property type="entry name" value="Bact_OuterMem_StrucFunc"/>
</dbReference>
<dbReference type="InterPro" id="IPR006665">
    <property type="entry name" value="OmpA-like"/>
</dbReference>
<organism evidence="7 8">
    <name type="scientific">Dyella thiooxydans</name>
    <dbReference type="NCBI Taxonomy" id="445710"/>
    <lineage>
        <taxon>Bacteria</taxon>
        <taxon>Pseudomonadati</taxon>
        <taxon>Pseudomonadota</taxon>
        <taxon>Gammaproteobacteria</taxon>
        <taxon>Lysobacterales</taxon>
        <taxon>Rhodanobacteraceae</taxon>
        <taxon>Dyella</taxon>
    </lineage>
</organism>
<protein>
    <recommendedName>
        <fullName evidence="6">OmpA-like domain-containing protein</fullName>
    </recommendedName>
</protein>
<keyword evidence="5" id="KW-0732">Signal</keyword>
<keyword evidence="8" id="KW-1185">Reference proteome</keyword>
<comment type="subcellular location">
    <subcellularLocation>
        <location evidence="1">Cell outer membrane</location>
    </subcellularLocation>
</comment>
<evidence type="ECO:0000256" key="2">
    <source>
        <dbReference type="ARBA" id="ARBA00023136"/>
    </source>
</evidence>
<dbReference type="KEGG" id="dtx:ATSB10_03230"/>
<name>A0A160MY64_9GAMM</name>
<dbReference type="PANTHER" id="PTHR30329:SF21">
    <property type="entry name" value="LIPOPROTEIN YIAD-RELATED"/>
    <property type="match status" value="1"/>
</dbReference>
<dbReference type="RefSeq" id="WP_063670111.1">
    <property type="nucleotide sequence ID" value="NZ_CP014841.1"/>
</dbReference>
<dbReference type="AlphaFoldDB" id="A0A160MY64"/>
<evidence type="ECO:0000256" key="5">
    <source>
        <dbReference type="SAM" id="SignalP"/>
    </source>
</evidence>
<dbReference type="CDD" id="cd07185">
    <property type="entry name" value="OmpA_C-like"/>
    <property type="match status" value="1"/>
</dbReference>
<dbReference type="InterPro" id="IPR036737">
    <property type="entry name" value="OmpA-like_sf"/>
</dbReference>
<dbReference type="GO" id="GO:0009279">
    <property type="term" value="C:cell outer membrane"/>
    <property type="evidence" value="ECO:0007669"/>
    <property type="project" value="UniProtKB-SubCell"/>
</dbReference>
<feature type="signal peptide" evidence="5">
    <location>
        <begin position="1"/>
        <end position="23"/>
    </location>
</feature>
<dbReference type="Gene3D" id="3.30.1330.60">
    <property type="entry name" value="OmpA-like domain"/>
    <property type="match status" value="1"/>
</dbReference>
<dbReference type="PRINTS" id="PR01021">
    <property type="entry name" value="OMPADOMAIN"/>
</dbReference>
<dbReference type="InterPro" id="IPR032608">
    <property type="entry name" value="DUF4892"/>
</dbReference>
<evidence type="ECO:0000256" key="3">
    <source>
        <dbReference type="ARBA" id="ARBA00023237"/>
    </source>
</evidence>